<sequence>MPPSQLAGPSHLCSELEPGLLPPFALTPSQAPRSKPSPSAPRLKSRHLYACPLRERITPSPVGRVKPSLTMCYPRCACLSPQWVKSCPRYVIHVRVPP</sequence>
<dbReference type="EMBL" id="KI394524">
    <property type="protein sequence ID" value="ERN02560.1"/>
    <property type="molecule type" value="Genomic_DNA"/>
</dbReference>
<evidence type="ECO:0000256" key="1">
    <source>
        <dbReference type="SAM" id="MobiDB-lite"/>
    </source>
</evidence>
<name>W1P6F0_AMBTC</name>
<gene>
    <name evidence="2" type="ORF">AMTR_s00087p00043070</name>
</gene>
<accession>W1P6F0</accession>
<dbReference type="HOGENOM" id="CLU_2336459_0_0_1"/>
<protein>
    <submittedName>
        <fullName evidence="2">Uncharacterized protein</fullName>
    </submittedName>
</protein>
<dbReference type="Proteomes" id="UP000017836">
    <property type="component" value="Unassembled WGS sequence"/>
</dbReference>
<feature type="region of interest" description="Disordered" evidence="1">
    <location>
        <begin position="24"/>
        <end position="43"/>
    </location>
</feature>
<feature type="compositionally biased region" description="Low complexity" evidence="1">
    <location>
        <begin position="28"/>
        <end position="42"/>
    </location>
</feature>
<dbReference type="Gramene" id="ERN02560">
    <property type="protein sequence ID" value="ERN02560"/>
    <property type="gene ID" value="AMTR_s00087p00043070"/>
</dbReference>
<evidence type="ECO:0000313" key="3">
    <source>
        <dbReference type="Proteomes" id="UP000017836"/>
    </source>
</evidence>
<reference evidence="3" key="1">
    <citation type="journal article" date="2013" name="Science">
        <title>The Amborella genome and the evolution of flowering plants.</title>
        <authorList>
            <consortium name="Amborella Genome Project"/>
        </authorList>
    </citation>
    <scope>NUCLEOTIDE SEQUENCE [LARGE SCALE GENOMIC DNA]</scope>
</reference>
<proteinExistence type="predicted"/>
<organism evidence="2 3">
    <name type="scientific">Amborella trichopoda</name>
    <dbReference type="NCBI Taxonomy" id="13333"/>
    <lineage>
        <taxon>Eukaryota</taxon>
        <taxon>Viridiplantae</taxon>
        <taxon>Streptophyta</taxon>
        <taxon>Embryophyta</taxon>
        <taxon>Tracheophyta</taxon>
        <taxon>Spermatophyta</taxon>
        <taxon>Magnoliopsida</taxon>
        <taxon>Amborellales</taxon>
        <taxon>Amborellaceae</taxon>
        <taxon>Amborella</taxon>
    </lineage>
</organism>
<dbReference type="AlphaFoldDB" id="W1P6F0"/>
<evidence type="ECO:0000313" key="2">
    <source>
        <dbReference type="EMBL" id="ERN02560.1"/>
    </source>
</evidence>
<keyword evidence="3" id="KW-1185">Reference proteome</keyword>